<dbReference type="RefSeq" id="XP_001025594.2">
    <property type="nucleotide sequence ID" value="XM_001025594.2"/>
</dbReference>
<name>Q24C89_TETTS</name>
<dbReference type="HOGENOM" id="CLU_901628_0_0_1"/>
<accession>Q24C89</accession>
<dbReference type="EMBL" id="GG662372">
    <property type="protein sequence ID" value="EAS05349.2"/>
    <property type="molecule type" value="Genomic_DNA"/>
</dbReference>
<evidence type="ECO:0008006" key="4">
    <source>
        <dbReference type="Google" id="ProtNLM"/>
    </source>
</evidence>
<sequence>MRMRLVIFLALICFCLGQINLRKEIQSNIHNLEQCQKPCLNQIDQVILGAVLGFRSDQHGITFKNNPKKNLIYLCCDQQKTYDFLNGLIVPDFTDVKQLNIEDSNNFEVDIQPFSGDGAKYAIQLNHTFQRIAFQLETNSQLQANMTFIQNEIPEPNKCDNSYAVDNKNWYWVFSSIGESVLTQVQIGSQFDVQFIFTTNQEYTKEEVIRIYQQYIATNNVMTVHKPFDTLMHFISSVVKGGALNLSSFDNFQDYLNNLGPQSYTPVFTENNYKSINSFRIFDKESKDIKKCSFETWNFVKKSEQ</sequence>
<evidence type="ECO:0000313" key="2">
    <source>
        <dbReference type="EMBL" id="EAS05349.2"/>
    </source>
</evidence>
<feature type="signal peptide" evidence="1">
    <location>
        <begin position="1"/>
        <end position="17"/>
    </location>
</feature>
<reference evidence="3" key="1">
    <citation type="journal article" date="2006" name="PLoS Biol.">
        <title>Macronuclear genome sequence of the ciliate Tetrahymena thermophila, a model eukaryote.</title>
        <authorList>
            <person name="Eisen J.A."/>
            <person name="Coyne R.S."/>
            <person name="Wu M."/>
            <person name="Wu D."/>
            <person name="Thiagarajan M."/>
            <person name="Wortman J.R."/>
            <person name="Badger J.H."/>
            <person name="Ren Q."/>
            <person name="Amedeo P."/>
            <person name="Jones K.M."/>
            <person name="Tallon L.J."/>
            <person name="Delcher A.L."/>
            <person name="Salzberg S.L."/>
            <person name="Silva J.C."/>
            <person name="Haas B.J."/>
            <person name="Majoros W.H."/>
            <person name="Farzad M."/>
            <person name="Carlton J.M."/>
            <person name="Smith R.K. Jr."/>
            <person name="Garg J."/>
            <person name="Pearlman R.E."/>
            <person name="Karrer K.M."/>
            <person name="Sun L."/>
            <person name="Manning G."/>
            <person name="Elde N.C."/>
            <person name="Turkewitz A.P."/>
            <person name="Asai D.J."/>
            <person name="Wilkes D.E."/>
            <person name="Wang Y."/>
            <person name="Cai H."/>
            <person name="Collins K."/>
            <person name="Stewart B.A."/>
            <person name="Lee S.R."/>
            <person name="Wilamowska K."/>
            <person name="Weinberg Z."/>
            <person name="Ruzzo W.L."/>
            <person name="Wloga D."/>
            <person name="Gaertig J."/>
            <person name="Frankel J."/>
            <person name="Tsao C.-C."/>
            <person name="Gorovsky M.A."/>
            <person name="Keeling P.J."/>
            <person name="Waller R.F."/>
            <person name="Patron N.J."/>
            <person name="Cherry J.M."/>
            <person name="Stover N.A."/>
            <person name="Krieger C.J."/>
            <person name="del Toro C."/>
            <person name="Ryder H.F."/>
            <person name="Williamson S.C."/>
            <person name="Barbeau R.A."/>
            <person name="Hamilton E.P."/>
            <person name="Orias E."/>
        </authorList>
    </citation>
    <scope>NUCLEOTIDE SEQUENCE [LARGE SCALE GENOMIC DNA]</scope>
    <source>
        <strain evidence="3">SB210</strain>
    </source>
</reference>
<keyword evidence="3" id="KW-1185">Reference proteome</keyword>
<evidence type="ECO:0000313" key="3">
    <source>
        <dbReference type="Proteomes" id="UP000009168"/>
    </source>
</evidence>
<dbReference type="AlphaFoldDB" id="Q24C89"/>
<evidence type="ECO:0000256" key="1">
    <source>
        <dbReference type="SAM" id="SignalP"/>
    </source>
</evidence>
<dbReference type="Proteomes" id="UP000009168">
    <property type="component" value="Unassembled WGS sequence"/>
</dbReference>
<feature type="chain" id="PRO_5004202266" description="Transmembrane protein" evidence="1">
    <location>
        <begin position="18"/>
        <end position="305"/>
    </location>
</feature>
<dbReference type="GeneID" id="7837803"/>
<keyword evidence="1" id="KW-0732">Signal</keyword>
<proteinExistence type="predicted"/>
<gene>
    <name evidence="2" type="ORF">TTHERM_00695830</name>
</gene>
<dbReference type="InParanoid" id="Q24C89"/>
<dbReference type="KEGG" id="tet:TTHERM_00695830"/>
<organism evidence="2 3">
    <name type="scientific">Tetrahymena thermophila (strain SB210)</name>
    <dbReference type="NCBI Taxonomy" id="312017"/>
    <lineage>
        <taxon>Eukaryota</taxon>
        <taxon>Sar</taxon>
        <taxon>Alveolata</taxon>
        <taxon>Ciliophora</taxon>
        <taxon>Intramacronucleata</taxon>
        <taxon>Oligohymenophorea</taxon>
        <taxon>Hymenostomatida</taxon>
        <taxon>Tetrahymenina</taxon>
        <taxon>Tetrahymenidae</taxon>
        <taxon>Tetrahymena</taxon>
    </lineage>
</organism>
<protein>
    <recommendedName>
        <fullName evidence="4">Transmembrane protein</fullName>
    </recommendedName>
</protein>